<feature type="domain" description="CARDB" evidence="2">
    <location>
        <begin position="173"/>
        <end position="239"/>
    </location>
</feature>
<protein>
    <recommendedName>
        <fullName evidence="2">CARDB domain-containing protein</fullName>
    </recommendedName>
</protein>
<reference evidence="3" key="1">
    <citation type="journal article" date="2014" name="Front. Microbiol.">
        <title>High frequency of phylogenetically diverse reductive dehalogenase-homologous genes in deep subseafloor sedimentary metagenomes.</title>
        <authorList>
            <person name="Kawai M."/>
            <person name="Futagami T."/>
            <person name="Toyoda A."/>
            <person name="Takaki Y."/>
            <person name="Nishi S."/>
            <person name="Hori S."/>
            <person name="Arai W."/>
            <person name="Tsubouchi T."/>
            <person name="Morono Y."/>
            <person name="Uchiyama I."/>
            <person name="Ito T."/>
            <person name="Fujiyama A."/>
            <person name="Inagaki F."/>
            <person name="Takami H."/>
        </authorList>
    </citation>
    <scope>NUCLEOTIDE SEQUENCE</scope>
    <source>
        <strain evidence="3">Expedition CK06-06</strain>
    </source>
</reference>
<dbReference type="SUPFAM" id="SSF49503">
    <property type="entry name" value="Cupredoxins"/>
    <property type="match status" value="1"/>
</dbReference>
<keyword evidence="1" id="KW-1133">Transmembrane helix</keyword>
<proteinExistence type="predicted"/>
<dbReference type="AlphaFoldDB" id="X1KVB6"/>
<organism evidence="3">
    <name type="scientific">marine sediment metagenome</name>
    <dbReference type="NCBI Taxonomy" id="412755"/>
    <lineage>
        <taxon>unclassified sequences</taxon>
        <taxon>metagenomes</taxon>
        <taxon>ecological metagenomes</taxon>
    </lineage>
</organism>
<feature type="transmembrane region" description="Helical" evidence="1">
    <location>
        <begin position="259"/>
        <end position="280"/>
    </location>
</feature>
<dbReference type="Pfam" id="PF07705">
    <property type="entry name" value="CARDB"/>
    <property type="match status" value="2"/>
</dbReference>
<comment type="caution">
    <text evidence="3">The sequence shown here is derived from an EMBL/GenBank/DDBJ whole genome shotgun (WGS) entry which is preliminary data.</text>
</comment>
<evidence type="ECO:0000256" key="1">
    <source>
        <dbReference type="SAM" id="Phobius"/>
    </source>
</evidence>
<name>X1KVB6_9ZZZZ</name>
<dbReference type="Gene3D" id="2.60.40.10">
    <property type="entry name" value="Immunoglobulins"/>
    <property type="match status" value="2"/>
</dbReference>
<dbReference type="InterPro" id="IPR011635">
    <property type="entry name" value="CARDB"/>
</dbReference>
<feature type="domain" description="CARDB" evidence="2">
    <location>
        <begin position="70"/>
        <end position="141"/>
    </location>
</feature>
<gene>
    <name evidence="3" type="ORF">S06H3_08744</name>
</gene>
<evidence type="ECO:0000259" key="2">
    <source>
        <dbReference type="Pfam" id="PF07705"/>
    </source>
</evidence>
<keyword evidence="1" id="KW-0472">Membrane</keyword>
<keyword evidence="1" id="KW-0812">Transmembrane</keyword>
<dbReference type="EMBL" id="BARV01003737">
    <property type="protein sequence ID" value="GAI11022.1"/>
    <property type="molecule type" value="Genomic_DNA"/>
</dbReference>
<dbReference type="InterPro" id="IPR013783">
    <property type="entry name" value="Ig-like_fold"/>
</dbReference>
<accession>X1KVB6</accession>
<evidence type="ECO:0000313" key="3">
    <source>
        <dbReference type="EMBL" id="GAI11022.1"/>
    </source>
</evidence>
<sequence length="286" mass="29461">DALPEGVAEEDLVIAYYDEEAGEWVELDCVVDTVNNIITASVAHFTTFAIIGTVTPPAPPAPAAFSVSGLSVLPAEVEPGETVTIAVSVANTGGESGSYTAVLKIDGVKESEKRVTVAAGGSKTVSFSVTREEADSYTVTVDGLSGSFIVAPVVVPPEPAAFSVSYLSVSPRLEVEPGETVTITVSVANTGGESGSYTLVLKIDGVKEAEERVTIAAGESQDVSFSVTRDEPGTYSVSVDGLSGGFTVIVVTPPPGINWPLVGGIIGGVVVVAGLLYYFLVFRRRA</sequence>
<feature type="non-terminal residue" evidence="3">
    <location>
        <position position="1"/>
    </location>
</feature>
<dbReference type="InterPro" id="IPR008972">
    <property type="entry name" value="Cupredoxin"/>
</dbReference>